<comment type="caution">
    <text evidence="3">The sequence shown here is derived from an EMBL/GenBank/DDBJ whole genome shotgun (WGS) entry which is preliminary data.</text>
</comment>
<feature type="repeat" description="PPR" evidence="2">
    <location>
        <begin position="148"/>
        <end position="182"/>
    </location>
</feature>
<feature type="repeat" description="PPR" evidence="2">
    <location>
        <begin position="250"/>
        <end position="284"/>
    </location>
</feature>
<dbReference type="AlphaFoldDB" id="A0A9D4UI15"/>
<dbReference type="GO" id="GO:0003723">
    <property type="term" value="F:RNA binding"/>
    <property type="evidence" value="ECO:0007669"/>
    <property type="project" value="InterPro"/>
</dbReference>
<dbReference type="EMBL" id="JABFUD020000017">
    <property type="protein sequence ID" value="KAI5067829.1"/>
    <property type="molecule type" value="Genomic_DNA"/>
</dbReference>
<feature type="repeat" description="PPR" evidence="2">
    <location>
        <begin position="454"/>
        <end position="488"/>
    </location>
</feature>
<dbReference type="InterPro" id="IPR002885">
    <property type="entry name" value="PPR_rpt"/>
</dbReference>
<dbReference type="GO" id="GO:0009451">
    <property type="term" value="P:RNA modification"/>
    <property type="evidence" value="ECO:0007669"/>
    <property type="project" value="InterPro"/>
</dbReference>
<dbReference type="Proteomes" id="UP000886520">
    <property type="component" value="Chromosome 17"/>
</dbReference>
<organism evidence="3 4">
    <name type="scientific">Adiantum capillus-veneris</name>
    <name type="common">Maidenhair fern</name>
    <dbReference type="NCBI Taxonomy" id="13818"/>
    <lineage>
        <taxon>Eukaryota</taxon>
        <taxon>Viridiplantae</taxon>
        <taxon>Streptophyta</taxon>
        <taxon>Embryophyta</taxon>
        <taxon>Tracheophyta</taxon>
        <taxon>Polypodiopsida</taxon>
        <taxon>Polypodiidae</taxon>
        <taxon>Polypodiales</taxon>
        <taxon>Pteridineae</taxon>
        <taxon>Pteridaceae</taxon>
        <taxon>Vittarioideae</taxon>
        <taxon>Adiantum</taxon>
    </lineage>
</organism>
<evidence type="ECO:0008006" key="5">
    <source>
        <dbReference type="Google" id="ProtNLM"/>
    </source>
</evidence>
<feature type="repeat" description="PPR" evidence="2">
    <location>
        <begin position="219"/>
        <end position="249"/>
    </location>
</feature>
<dbReference type="PANTHER" id="PTHR24015">
    <property type="entry name" value="OS07G0578800 PROTEIN-RELATED"/>
    <property type="match status" value="1"/>
</dbReference>
<dbReference type="PROSITE" id="PS51375">
    <property type="entry name" value="PPR"/>
    <property type="match status" value="6"/>
</dbReference>
<keyword evidence="4" id="KW-1185">Reference proteome</keyword>
<dbReference type="GO" id="GO:0048731">
    <property type="term" value="P:system development"/>
    <property type="evidence" value="ECO:0007669"/>
    <property type="project" value="UniProtKB-ARBA"/>
</dbReference>
<dbReference type="PANTHER" id="PTHR24015:SF548">
    <property type="entry name" value="OS08G0340900 PROTEIN"/>
    <property type="match status" value="1"/>
</dbReference>
<dbReference type="Pfam" id="PF01535">
    <property type="entry name" value="PPR"/>
    <property type="match status" value="3"/>
</dbReference>
<protein>
    <recommendedName>
        <fullName evidence="5">Pentatricopeptide repeat-containing protein</fullName>
    </recommendedName>
</protein>
<dbReference type="InterPro" id="IPR046848">
    <property type="entry name" value="E_motif"/>
</dbReference>
<evidence type="ECO:0000256" key="1">
    <source>
        <dbReference type="ARBA" id="ARBA00022737"/>
    </source>
</evidence>
<dbReference type="OrthoDB" id="509099at2759"/>
<proteinExistence type="predicted"/>
<keyword evidence="1" id="KW-0677">Repeat</keyword>
<dbReference type="Pfam" id="PF13041">
    <property type="entry name" value="PPR_2"/>
    <property type="match status" value="5"/>
</dbReference>
<reference evidence="3" key="1">
    <citation type="submission" date="2021-01" db="EMBL/GenBank/DDBJ databases">
        <title>Adiantum capillus-veneris genome.</title>
        <authorList>
            <person name="Fang Y."/>
            <person name="Liao Q."/>
        </authorList>
    </citation>
    <scope>NUCLEOTIDE SEQUENCE</scope>
    <source>
        <strain evidence="3">H3</strain>
        <tissue evidence="3">Leaf</tissue>
    </source>
</reference>
<dbReference type="FunFam" id="1.25.40.10:FF:000285">
    <property type="entry name" value="Pentatricopeptide repeat-containing protein, chloroplastic"/>
    <property type="match status" value="2"/>
</dbReference>
<evidence type="ECO:0000256" key="2">
    <source>
        <dbReference type="PROSITE-ProRule" id="PRU00708"/>
    </source>
</evidence>
<dbReference type="FunFam" id="1.25.40.10:FF:000158">
    <property type="entry name" value="pentatricopeptide repeat-containing protein At2g33680"/>
    <property type="match status" value="1"/>
</dbReference>
<feature type="repeat" description="PPR" evidence="2">
    <location>
        <begin position="352"/>
        <end position="386"/>
    </location>
</feature>
<name>A0A9D4UI15_ADICA</name>
<dbReference type="FunFam" id="1.25.40.10:FF:000031">
    <property type="entry name" value="Pentatricopeptide repeat-containing protein mitochondrial"/>
    <property type="match status" value="1"/>
</dbReference>
<accession>A0A9D4UI15</accession>
<dbReference type="Pfam" id="PF20431">
    <property type="entry name" value="E_motif"/>
    <property type="match status" value="1"/>
</dbReference>
<dbReference type="NCBIfam" id="TIGR00756">
    <property type="entry name" value="PPR"/>
    <property type="match status" value="5"/>
</dbReference>
<sequence>MQLQLFDGRLPVLGQQREHTDFSRLQAPQNDGKATAEFTQVSRRAKTGGTHSLESPNVSSHIDIQEERKEAAAELAIHKPIAASVGALLKGCGREKDLQKGIEIHNSFTKSGLFQSNSFAGNSLINMYAKCGALAKAQDAFDGLLSRNIVSWNVLIAGYAQNECSEKALTCYEEMQKEGFSPNAFTFSCILKACANLRNAKKGREVHSHIVRERLLDKDIVVANALIDMYFKCGALETAQQVFDEIPNRDIVSWNVLITGYAQHGKGEKALMCYDCMLQVGFSPTPVTLVCLLKACSSSGALDKGKEIHEEILKLHLLEKNILVANALVDMYAKCGELKQAQEVFDELPLLDVITWNGLISGYVEQGYGEEALRCYNQMQHWGFFPDGITILCILKACANIAAIDMGHTLHAHILRYGFLEKDIQIGSALIDMYTKCSALERAKLVFEDLSILDIVTWNVLIAGYADNGYCEDAFDCFEHMQQSGFSPSAASFSCILKAIGSTGIVHRGQAVHAVIVRQGVSENDTIVGTALVDMYANCGMLVEAQDVFDKLSMPNVVSWSALMVGLAQLGKKDAVFRVFHNMIGDGMEPNSVTFMVMLNMCSHEGLLFEGQMFFDLATNGYGIIPSAEYYTCMIDLFGRAGLLQEAVAIAQEISSCGNLTMWHTLLGACQKWGYVKLGRWAFDQVVRLDEGDDANYVSMRNIYAAAGRQEDANMIEAMRVKKQASKKPGEGWWNDEWDFPFIHSYQR</sequence>
<feature type="repeat" description="PPR" evidence="2">
    <location>
        <begin position="556"/>
        <end position="590"/>
    </location>
</feature>
<dbReference type="InterPro" id="IPR011990">
    <property type="entry name" value="TPR-like_helical_dom_sf"/>
</dbReference>
<evidence type="ECO:0000313" key="4">
    <source>
        <dbReference type="Proteomes" id="UP000886520"/>
    </source>
</evidence>
<dbReference type="SUPFAM" id="SSF48452">
    <property type="entry name" value="TPR-like"/>
    <property type="match status" value="1"/>
</dbReference>
<dbReference type="FunFam" id="1.25.40.10:FF:000073">
    <property type="entry name" value="Pentatricopeptide repeat-containing protein chloroplastic"/>
    <property type="match status" value="1"/>
</dbReference>
<dbReference type="InterPro" id="IPR046960">
    <property type="entry name" value="PPR_At4g14850-like_plant"/>
</dbReference>
<gene>
    <name evidence="3" type="ORF">GOP47_0018357</name>
</gene>
<evidence type="ECO:0000313" key="3">
    <source>
        <dbReference type="EMBL" id="KAI5067829.1"/>
    </source>
</evidence>
<dbReference type="Gene3D" id="1.25.40.10">
    <property type="entry name" value="Tetratricopeptide repeat domain"/>
    <property type="match status" value="6"/>
</dbReference>